<dbReference type="Gene3D" id="1.10.10.10">
    <property type="entry name" value="Winged helix-like DNA-binding domain superfamily/Winged helix DNA-binding domain"/>
    <property type="match status" value="1"/>
</dbReference>
<dbReference type="GO" id="GO:0000814">
    <property type="term" value="C:ESCRT II complex"/>
    <property type="evidence" value="ECO:0007669"/>
    <property type="project" value="UniProtKB-UniRule"/>
</dbReference>
<dbReference type="VEuPathDB" id="FungiDB:TREMEDRAFT_28670"/>
<name>A0A4Q1BFU8_TREME</name>
<dbReference type="FunCoup" id="A0A4Q1BFU8">
    <property type="interactions" value="118"/>
</dbReference>
<evidence type="ECO:0000256" key="5">
    <source>
        <dbReference type="RuleBase" id="RU367095"/>
    </source>
</evidence>
<comment type="function">
    <text evidence="5">Component of the ESCRT-II complex (endosomal sorting complex required for transport II), which is required for multivesicular body (MVB) formation and sorting of endosomal cargo proteins into MVBs.</text>
</comment>
<keyword evidence="9" id="KW-1185">Reference proteome</keyword>
<dbReference type="PANTHER" id="PTHR13128">
    <property type="entry name" value="VACUOLAR PROTEIN-SORTING-ASSOCIATED PROTEIN 36"/>
    <property type="match status" value="1"/>
</dbReference>
<dbReference type="GO" id="GO:0032266">
    <property type="term" value="F:phosphatidylinositol-3-phosphate binding"/>
    <property type="evidence" value="ECO:0007669"/>
    <property type="project" value="UniProtKB-UniRule"/>
</dbReference>
<dbReference type="InterPro" id="IPR036388">
    <property type="entry name" value="WH-like_DNA-bd_sf"/>
</dbReference>
<keyword evidence="5" id="KW-0967">Endosome</keyword>
<dbReference type="InterPro" id="IPR001876">
    <property type="entry name" value="Znf_RanBP2"/>
</dbReference>
<feature type="region of interest" description="Disordered" evidence="6">
    <location>
        <begin position="511"/>
        <end position="595"/>
    </location>
</feature>
<comment type="subcellular location">
    <subcellularLocation>
        <location evidence="5">Cytoplasm</location>
    </subcellularLocation>
    <subcellularLocation>
        <location evidence="5">Endosome</location>
    </subcellularLocation>
</comment>
<dbReference type="Pfam" id="PF11605">
    <property type="entry name" value="Vps36_ESCRT-II"/>
    <property type="match status" value="1"/>
</dbReference>
<keyword evidence="5" id="KW-0653">Protein transport</keyword>
<dbReference type="GO" id="GO:0031902">
    <property type="term" value="C:late endosome membrane"/>
    <property type="evidence" value="ECO:0007669"/>
    <property type="project" value="UniProtKB-UniRule"/>
</dbReference>
<organism evidence="8 9">
    <name type="scientific">Tremella mesenterica</name>
    <name type="common">Jelly fungus</name>
    <dbReference type="NCBI Taxonomy" id="5217"/>
    <lineage>
        <taxon>Eukaryota</taxon>
        <taxon>Fungi</taxon>
        <taxon>Dikarya</taxon>
        <taxon>Basidiomycota</taxon>
        <taxon>Agaricomycotina</taxon>
        <taxon>Tremellomycetes</taxon>
        <taxon>Tremellales</taxon>
        <taxon>Tremellaceae</taxon>
        <taxon>Tremella</taxon>
    </lineage>
</organism>
<feature type="compositionally biased region" description="Low complexity" evidence="6">
    <location>
        <begin position="183"/>
        <end position="203"/>
    </location>
</feature>
<evidence type="ECO:0000313" key="9">
    <source>
        <dbReference type="Proteomes" id="UP000289152"/>
    </source>
</evidence>
<dbReference type="GO" id="GO:0043328">
    <property type="term" value="P:protein transport to vacuole involved in ubiquitin-dependent protein catabolic process via the multivesicular body sorting pathway"/>
    <property type="evidence" value="ECO:0007669"/>
    <property type="project" value="UniProtKB-UniRule"/>
</dbReference>
<keyword evidence="5" id="KW-0813">Transport</keyword>
<dbReference type="EMBL" id="SDIL01000138">
    <property type="protein sequence ID" value="RXK35393.1"/>
    <property type="molecule type" value="Genomic_DNA"/>
</dbReference>
<gene>
    <name evidence="8" type="ORF">M231_07337</name>
</gene>
<evidence type="ECO:0000256" key="6">
    <source>
        <dbReference type="SAM" id="MobiDB-lite"/>
    </source>
</evidence>
<comment type="subunit">
    <text evidence="5">Component of the endosomal sorting complex required for transport II (ESCRT-II).</text>
</comment>
<protein>
    <recommendedName>
        <fullName evidence="5">Vacuolar protein-sorting-associated protein 36</fullName>
    </recommendedName>
    <alternativeName>
        <fullName evidence="5">ESCRT-II complex subunit VPS36</fullName>
    </alternativeName>
</protein>
<dbReference type="Proteomes" id="UP000289152">
    <property type="component" value="Unassembled WGS sequence"/>
</dbReference>
<feature type="compositionally biased region" description="Basic and acidic residues" evidence="6">
    <location>
        <begin position="576"/>
        <end position="593"/>
    </location>
</feature>
<reference evidence="8 9" key="1">
    <citation type="submission" date="2016-06" db="EMBL/GenBank/DDBJ databases">
        <title>Evolution of pathogenesis and genome organization in the Tremellales.</title>
        <authorList>
            <person name="Cuomo C."/>
            <person name="Litvintseva A."/>
            <person name="Heitman J."/>
            <person name="Chen Y."/>
            <person name="Sun S."/>
            <person name="Springer D."/>
            <person name="Dromer F."/>
            <person name="Young S."/>
            <person name="Zeng Q."/>
            <person name="Chapman S."/>
            <person name="Gujja S."/>
            <person name="Saif S."/>
            <person name="Birren B."/>
        </authorList>
    </citation>
    <scope>NUCLEOTIDE SEQUENCE [LARGE SCALE GENOMIC DNA]</scope>
    <source>
        <strain evidence="8 9">ATCC 28783</strain>
    </source>
</reference>
<keyword evidence="4" id="KW-0862">Zinc</keyword>
<dbReference type="STRING" id="5217.A0A4Q1BFU8"/>
<proteinExistence type="inferred from homology"/>
<sequence length="685" mass="74144">MSLTSGLYGLSREYWQSWSISDGVQDNLSPGEEWIGSWSNVGLYNENDKIPELQVLTVHLTTHRLILIPIISDTPVASSSRHAPLGLSTLLSHIRQTEFYAGFMRSSAKITLALGPPNPSTTTSTGNGEPVKSVSIDTYTDQGWTCGVCGYSNPTDVGMGKCGLCGVPYSVSQAAMSSFSQGPSRTSTPTPRPISTMSATAPPEISQISSEITTSLEEGIPCPACTFLNHTSMTFCEICSTRLKTSTSRKANITGPDMSDPSGGRSQSKQEVVRLSFRGGGEKVAYQKLKSVLTQKAWEKSQKTRRDKENGEVKSGAGIDGIMNTLSLDAKEQEEHVKESFRDLELLMVRAGEMVRLAQSLSAKLSASSSPSESETSLIHNSLVQLGLPAPALTPDMVSTDRAYHTGLAKELTHLLLGKTGHGGLMNQVGKGVIGLDEVWGFWMRARGVALLPPSTLISVLPYLATQTSIRDLTLPSGLRVLHTKSYDPISILHRILVLLTPSAHSPSSEVLTATSAHNDPASLPPILPTSQTAVSSYNSTNLSSSDEGGFLRDNEGESPRTDNEEELSRISIEGESSRTDNEGESSKRDNEGKSSMITNKEKYITIIQLSFYESLPIGLTQELMEYIELLQLPEASSISVTLGDERLKVGGTQFDAIKIKGLVRDDQAQGGVRWYRDLITPWIL</sequence>
<comment type="caution">
    <text evidence="8">The sequence shown here is derived from an EMBL/GenBank/DDBJ whole genome shotgun (WGS) entry which is preliminary data.</text>
</comment>
<evidence type="ECO:0000256" key="2">
    <source>
        <dbReference type="ARBA" id="ARBA00022723"/>
    </source>
</evidence>
<evidence type="ECO:0000256" key="1">
    <source>
        <dbReference type="ARBA" id="ARBA00009697"/>
    </source>
</evidence>
<feature type="region of interest" description="Disordered" evidence="6">
    <location>
        <begin position="178"/>
        <end position="203"/>
    </location>
</feature>
<evidence type="ECO:0000256" key="4">
    <source>
        <dbReference type="ARBA" id="ARBA00022833"/>
    </source>
</evidence>
<dbReference type="GO" id="GO:0043130">
    <property type="term" value="F:ubiquitin binding"/>
    <property type="evidence" value="ECO:0007669"/>
    <property type="project" value="UniProtKB-UniRule"/>
</dbReference>
<evidence type="ECO:0000313" key="8">
    <source>
        <dbReference type="EMBL" id="RXK35393.1"/>
    </source>
</evidence>
<dbReference type="InterPro" id="IPR037855">
    <property type="entry name" value="Vps36"/>
</dbReference>
<dbReference type="PANTHER" id="PTHR13128:SF12">
    <property type="entry name" value="VACUOLAR PROTEIN-SORTING-ASSOCIATED PROTEIN 36"/>
    <property type="match status" value="1"/>
</dbReference>
<feature type="compositionally biased region" description="Basic and acidic residues" evidence="6">
    <location>
        <begin position="550"/>
        <end position="569"/>
    </location>
</feature>
<evidence type="ECO:0000259" key="7">
    <source>
        <dbReference type="PROSITE" id="PS51495"/>
    </source>
</evidence>
<dbReference type="Pfam" id="PF04157">
    <property type="entry name" value="EAP30"/>
    <property type="match status" value="1"/>
</dbReference>
<dbReference type="InterPro" id="IPR021648">
    <property type="entry name" value="GLUE_dom"/>
</dbReference>
<dbReference type="Gene3D" id="6.10.140.260">
    <property type="match status" value="1"/>
</dbReference>
<dbReference type="OrthoDB" id="271448at2759"/>
<dbReference type="Gene3D" id="2.30.29.30">
    <property type="entry name" value="Pleckstrin-homology domain (PH domain)/Phosphotyrosine-binding domain (PTB)"/>
    <property type="match status" value="2"/>
</dbReference>
<dbReference type="InterPro" id="IPR011993">
    <property type="entry name" value="PH-like_dom_sf"/>
</dbReference>
<accession>A0A4Q1BFU8</accession>
<dbReference type="InParanoid" id="A0A4Q1BFU8"/>
<dbReference type="GO" id="GO:0008270">
    <property type="term" value="F:zinc ion binding"/>
    <property type="evidence" value="ECO:0007669"/>
    <property type="project" value="UniProtKB-KW"/>
</dbReference>
<comment type="similarity">
    <text evidence="1 5">Belongs to the VPS36 family.</text>
</comment>
<dbReference type="SUPFAM" id="SSF50729">
    <property type="entry name" value="PH domain-like"/>
    <property type="match status" value="2"/>
</dbReference>
<dbReference type="AlphaFoldDB" id="A0A4Q1BFU8"/>
<dbReference type="SMART" id="SM00547">
    <property type="entry name" value="ZnF_RBZ"/>
    <property type="match status" value="2"/>
</dbReference>
<feature type="region of interest" description="Disordered" evidence="6">
    <location>
        <begin position="247"/>
        <end position="270"/>
    </location>
</feature>
<evidence type="ECO:0000256" key="3">
    <source>
        <dbReference type="ARBA" id="ARBA00022771"/>
    </source>
</evidence>
<dbReference type="PROSITE" id="PS51495">
    <property type="entry name" value="GLUE"/>
    <property type="match status" value="1"/>
</dbReference>
<feature type="domain" description="GLUE N-terminal" evidence="7">
    <location>
        <begin position="18"/>
        <end position="305"/>
    </location>
</feature>
<dbReference type="InterPro" id="IPR040608">
    <property type="entry name" value="Snf8/Vps36"/>
</dbReference>
<keyword evidence="5" id="KW-0963">Cytoplasm</keyword>
<keyword evidence="3" id="KW-0863">Zinc-finger</keyword>
<feature type="compositionally biased region" description="Low complexity" evidence="6">
    <location>
        <begin position="536"/>
        <end position="546"/>
    </location>
</feature>
<keyword evidence="2" id="KW-0479">Metal-binding</keyword>